<evidence type="ECO:0000313" key="4">
    <source>
        <dbReference type="Ensembl" id="ENSECAP00000083014.1"/>
    </source>
</evidence>
<dbReference type="PANTHER" id="PTHR12281">
    <property type="entry name" value="RP42 RELATED"/>
    <property type="match status" value="1"/>
</dbReference>
<dbReference type="Gene3D" id="1.10.238.200">
    <property type="entry name" value="Cullin, PONY binding domain"/>
    <property type="match status" value="1"/>
</dbReference>
<feature type="region of interest" description="Disordered" evidence="2">
    <location>
        <begin position="1"/>
        <end position="107"/>
    </location>
</feature>
<dbReference type="AlphaFoldDB" id="A0A9L0T8W0"/>
<evidence type="ECO:0000313" key="5">
    <source>
        <dbReference type="Proteomes" id="UP000002281"/>
    </source>
</evidence>
<reference evidence="4 5" key="1">
    <citation type="journal article" date="2009" name="Science">
        <title>Genome sequence, comparative analysis, and population genetics of the domestic horse.</title>
        <authorList>
            <consortium name="Broad Institute Genome Sequencing Platform"/>
            <consortium name="Broad Institute Whole Genome Assembly Team"/>
            <person name="Wade C.M."/>
            <person name="Giulotto E."/>
            <person name="Sigurdsson S."/>
            <person name="Zoli M."/>
            <person name="Gnerre S."/>
            <person name="Imsland F."/>
            <person name="Lear T.L."/>
            <person name="Adelson D.L."/>
            <person name="Bailey E."/>
            <person name="Bellone R.R."/>
            <person name="Bloecker H."/>
            <person name="Distl O."/>
            <person name="Edgar R.C."/>
            <person name="Garber M."/>
            <person name="Leeb T."/>
            <person name="Mauceli E."/>
            <person name="MacLeod J.N."/>
            <person name="Penedo M.C.T."/>
            <person name="Raison J.M."/>
            <person name="Sharpe T."/>
            <person name="Vogel J."/>
            <person name="Andersson L."/>
            <person name="Antczak D.F."/>
            <person name="Biagi T."/>
            <person name="Binns M.M."/>
            <person name="Chowdhary B.P."/>
            <person name="Coleman S.J."/>
            <person name="Della Valle G."/>
            <person name="Fryc S."/>
            <person name="Guerin G."/>
            <person name="Hasegawa T."/>
            <person name="Hill E.W."/>
            <person name="Jurka J."/>
            <person name="Kiialainen A."/>
            <person name="Lindgren G."/>
            <person name="Liu J."/>
            <person name="Magnani E."/>
            <person name="Mickelson J.R."/>
            <person name="Murray J."/>
            <person name="Nergadze S.G."/>
            <person name="Onofrio R."/>
            <person name="Pedroni S."/>
            <person name="Piras M.F."/>
            <person name="Raudsepp T."/>
            <person name="Rocchi M."/>
            <person name="Roeed K.H."/>
            <person name="Ryder O.A."/>
            <person name="Searle S."/>
            <person name="Skow L."/>
            <person name="Swinburne J.E."/>
            <person name="Syvaenen A.C."/>
            <person name="Tozaki T."/>
            <person name="Valberg S.J."/>
            <person name="Vaudin M."/>
            <person name="White J.R."/>
            <person name="Zody M.C."/>
            <person name="Lander E.S."/>
            <person name="Lindblad-Toh K."/>
        </authorList>
    </citation>
    <scope>NUCLEOTIDE SEQUENCE [LARGE SCALE GENOMIC DNA]</scope>
    <source>
        <strain evidence="4 5">Thoroughbred</strain>
    </source>
</reference>
<evidence type="ECO:0000256" key="2">
    <source>
        <dbReference type="SAM" id="MobiDB-lite"/>
    </source>
</evidence>
<evidence type="ECO:0000259" key="3">
    <source>
        <dbReference type="PROSITE" id="PS51229"/>
    </source>
</evidence>
<dbReference type="InterPro" id="IPR005176">
    <property type="entry name" value="PONY_dom"/>
</dbReference>
<organism evidence="4 5">
    <name type="scientific">Equus caballus</name>
    <name type="common">Horse</name>
    <dbReference type="NCBI Taxonomy" id="9796"/>
    <lineage>
        <taxon>Eukaryota</taxon>
        <taxon>Metazoa</taxon>
        <taxon>Chordata</taxon>
        <taxon>Craniata</taxon>
        <taxon>Vertebrata</taxon>
        <taxon>Euteleostomi</taxon>
        <taxon>Mammalia</taxon>
        <taxon>Eutheria</taxon>
        <taxon>Laurasiatheria</taxon>
        <taxon>Perissodactyla</taxon>
        <taxon>Equidae</taxon>
        <taxon>Equus</taxon>
    </lineage>
</organism>
<protein>
    <recommendedName>
        <fullName evidence="1">DCN1-like protein</fullName>
    </recommendedName>
    <alternativeName>
        <fullName evidence="1">Defective in cullin neddylation protein 1-like protein</fullName>
    </alternativeName>
</protein>
<dbReference type="Pfam" id="PF03556">
    <property type="entry name" value="Cullin_binding"/>
    <property type="match status" value="1"/>
</dbReference>
<gene>
    <name evidence="4" type="primary">DCUN1D2</name>
</gene>
<dbReference type="InterPro" id="IPR014764">
    <property type="entry name" value="DCN-prot"/>
</dbReference>
<dbReference type="GeneTree" id="ENSGT00940000157453"/>
<accession>A0A9L0T8W0</accession>
<evidence type="ECO:0000256" key="1">
    <source>
        <dbReference type="RuleBase" id="RU363131"/>
    </source>
</evidence>
<dbReference type="InterPro" id="IPR042460">
    <property type="entry name" value="DCN1-like_PONY"/>
</dbReference>
<reference evidence="4" key="2">
    <citation type="submission" date="2025-08" db="UniProtKB">
        <authorList>
            <consortium name="Ensembl"/>
        </authorList>
    </citation>
    <scope>IDENTIFICATION</scope>
    <source>
        <strain evidence="4">Thoroughbred</strain>
    </source>
</reference>
<dbReference type="PROSITE" id="PS51229">
    <property type="entry name" value="DCUN1"/>
    <property type="match status" value="1"/>
</dbReference>
<sequence length="163" mass="17107">EGGRPGWGCPESRRPPGGAVLTGVGGGTGPGSRRPPDGAVHVGSWSSAGRPVAASRRPFLAGVPGADAGAEDEDGAAGPGLRRGRLRRRPGPARSGGARRRMEHHKRSIPRDTWNLLLDFGNMIADDMSNYDEEGAWPVLIDDFVEYARPVVTGGKHSGGLRL</sequence>
<feature type="compositionally biased region" description="Basic residues" evidence="2">
    <location>
        <begin position="82"/>
        <end position="107"/>
    </location>
</feature>
<dbReference type="Ensembl" id="ENSECAT00000144112.1">
    <property type="protein sequence ID" value="ENSECAP00000083014.1"/>
    <property type="gene ID" value="ENSECAG00000005413.4"/>
</dbReference>
<dbReference type="PANTHER" id="PTHR12281:SF16">
    <property type="entry name" value="DCN1-LIKE PROTEIN 2"/>
    <property type="match status" value="1"/>
</dbReference>
<name>A0A9L0T8W0_HORSE</name>
<feature type="domain" description="DCUN1" evidence="3">
    <location>
        <begin position="103"/>
        <end position="149"/>
    </location>
</feature>
<proteinExistence type="predicted"/>
<keyword evidence="5" id="KW-1185">Reference proteome</keyword>
<dbReference type="Proteomes" id="UP000002281">
    <property type="component" value="Chromosome 17"/>
</dbReference>
<reference evidence="4" key="3">
    <citation type="submission" date="2025-09" db="UniProtKB">
        <authorList>
            <consortium name="Ensembl"/>
        </authorList>
    </citation>
    <scope>IDENTIFICATION</scope>
    <source>
        <strain evidence="4">Thoroughbred</strain>
    </source>
</reference>